<protein>
    <submittedName>
        <fullName evidence="2">Uncharacterized protein</fullName>
    </submittedName>
</protein>
<gene>
    <name evidence="2" type="ORF">RYX45_14360</name>
</gene>
<dbReference type="AlphaFoldDB" id="A0AAJ2NPT6"/>
<dbReference type="RefSeq" id="WP_323467152.1">
    <property type="nucleotide sequence ID" value="NZ_CP144224.1"/>
</dbReference>
<feature type="transmembrane region" description="Helical" evidence="1">
    <location>
        <begin position="196"/>
        <end position="216"/>
    </location>
</feature>
<feature type="transmembrane region" description="Helical" evidence="1">
    <location>
        <begin position="281"/>
        <end position="301"/>
    </location>
</feature>
<reference evidence="2" key="1">
    <citation type="submission" date="2023-10" db="EMBL/GenBank/DDBJ databases">
        <title>Screening of Alkalihalophilus pseudofirmusBZ-TG-HK211 and Its Alleviation of Salt Stress on Rapeseed Growth.</title>
        <authorList>
            <person name="Zhao B."/>
            <person name="Guo T."/>
        </authorList>
    </citation>
    <scope>NUCLEOTIDE SEQUENCE</scope>
    <source>
        <strain evidence="2">BZ-TG-HK211</strain>
    </source>
</reference>
<keyword evidence="1" id="KW-0812">Transmembrane</keyword>
<feature type="transmembrane region" description="Helical" evidence="1">
    <location>
        <begin position="351"/>
        <end position="369"/>
    </location>
</feature>
<comment type="caution">
    <text evidence="2">The sequence shown here is derived from an EMBL/GenBank/DDBJ whole genome shotgun (WGS) entry which is preliminary data.</text>
</comment>
<feature type="transmembrane region" description="Helical" evidence="1">
    <location>
        <begin position="31"/>
        <end position="49"/>
    </location>
</feature>
<sequence length="521" mass="60902">MKIKKEDQKQLIKMYKVHTDQNKAFLRVRKGLLLLLGLIIVYQLLGYQSGSTEQSILGLVYDYFSQICLMYLLVHLNSYFMHCFIARFLLKQNGYRYTFGLKERKIGTFIIRNLYLFIFSPDYFWAKVFKREVGIGILSDKTFVKVAELEKSRLLKKFYIERSNWINLGITLFIVIVGFALYTFNGLSTNNWTVFFMFFVLLRTFSRSIEIIFAFYKDIVNRDEKLYYLNQHNEYYTLNNDRVNKNEDSKKSKSFSISPNRIEYDSSYKNTLLLPKGRTSLALHSLFEMILLYSVLYLLLVSYNKSLSLNIIPSELLEYRYVYQFIIYSFSQSVTLPSVLEIGLISMVQTLQVLTSLILIVMSLAYYLGKDHKLSPLEKNMYSNFKYKDMEKNKREDDLFIKENRSYIDNSPHGIELVSFGISKGISEVYLAFSVHNRYGELIYLKNVSDISVIQVFTDQGREVGEYSVTLDHEMVKVTVKSTEVEIEDLDVIIGINNRSGLNKGSCFVIKSSDLRKVHIC</sequence>
<feature type="transmembrane region" description="Helical" evidence="1">
    <location>
        <begin position="165"/>
        <end position="184"/>
    </location>
</feature>
<feature type="transmembrane region" description="Helical" evidence="1">
    <location>
        <begin position="69"/>
        <end position="90"/>
    </location>
</feature>
<evidence type="ECO:0000256" key="1">
    <source>
        <dbReference type="SAM" id="Phobius"/>
    </source>
</evidence>
<evidence type="ECO:0000313" key="3">
    <source>
        <dbReference type="Proteomes" id="UP001285636"/>
    </source>
</evidence>
<accession>A0AAJ2NPT6</accession>
<proteinExistence type="predicted"/>
<evidence type="ECO:0000313" key="2">
    <source>
        <dbReference type="EMBL" id="MDV2886369.1"/>
    </source>
</evidence>
<organism evidence="2 3">
    <name type="scientific">Alkalihalophilus pseudofirmus</name>
    <name type="common">Bacillus pseudofirmus</name>
    <dbReference type="NCBI Taxonomy" id="79885"/>
    <lineage>
        <taxon>Bacteria</taxon>
        <taxon>Bacillati</taxon>
        <taxon>Bacillota</taxon>
        <taxon>Bacilli</taxon>
        <taxon>Bacillales</taxon>
        <taxon>Bacillaceae</taxon>
        <taxon>Alkalihalophilus</taxon>
    </lineage>
</organism>
<keyword evidence="1" id="KW-1133">Transmembrane helix</keyword>
<name>A0AAJ2NPT6_ALKPS</name>
<dbReference type="Proteomes" id="UP001285636">
    <property type="component" value="Unassembled WGS sequence"/>
</dbReference>
<dbReference type="EMBL" id="JAWJAY010000003">
    <property type="protein sequence ID" value="MDV2886369.1"/>
    <property type="molecule type" value="Genomic_DNA"/>
</dbReference>
<keyword evidence="1" id="KW-0472">Membrane</keyword>